<dbReference type="GO" id="GO:0016514">
    <property type="term" value="C:SWI/SNF complex"/>
    <property type="evidence" value="ECO:0007669"/>
    <property type="project" value="TreeGrafter"/>
</dbReference>
<comment type="caution">
    <text evidence="6">The sequence shown here is derived from an EMBL/GenBank/DDBJ whole genome shotgun (WGS) entry which is preliminary data.</text>
</comment>
<gene>
    <name evidence="6" type="ORF">CKM354_000156900</name>
</gene>
<feature type="compositionally biased region" description="Polar residues" evidence="4">
    <location>
        <begin position="41"/>
        <end position="69"/>
    </location>
</feature>
<dbReference type="InterPro" id="IPR001606">
    <property type="entry name" value="ARID_dom"/>
</dbReference>
<evidence type="ECO:0000259" key="5">
    <source>
        <dbReference type="PROSITE" id="PS51011"/>
    </source>
</evidence>
<feature type="compositionally biased region" description="Low complexity" evidence="4">
    <location>
        <begin position="386"/>
        <end position="410"/>
    </location>
</feature>
<feature type="compositionally biased region" description="Low complexity" evidence="4">
    <location>
        <begin position="120"/>
        <end position="139"/>
    </location>
</feature>
<protein>
    <recommendedName>
        <fullName evidence="5">ARID domain-containing protein</fullName>
    </recommendedName>
</protein>
<dbReference type="Proteomes" id="UP000825890">
    <property type="component" value="Unassembled WGS sequence"/>
</dbReference>
<keyword evidence="7" id="KW-1185">Reference proteome</keyword>
<evidence type="ECO:0000256" key="1">
    <source>
        <dbReference type="ARBA" id="ARBA00023015"/>
    </source>
</evidence>
<reference evidence="6 7" key="1">
    <citation type="submission" date="2021-01" db="EMBL/GenBank/DDBJ databases">
        <title>Cercospora kikuchii MAFF 305040 whole genome shotgun sequence.</title>
        <authorList>
            <person name="Kashiwa T."/>
            <person name="Suzuki T."/>
        </authorList>
    </citation>
    <scope>NUCLEOTIDE SEQUENCE [LARGE SCALE GENOMIC DNA]</scope>
    <source>
        <strain evidence="6 7">MAFF 305040</strain>
    </source>
</reference>
<feature type="region of interest" description="Disordered" evidence="4">
    <location>
        <begin position="924"/>
        <end position="949"/>
    </location>
</feature>
<feature type="compositionally biased region" description="Polar residues" evidence="4">
    <location>
        <begin position="924"/>
        <end position="935"/>
    </location>
</feature>
<dbReference type="Pfam" id="PF01388">
    <property type="entry name" value="ARID"/>
    <property type="match status" value="1"/>
</dbReference>
<evidence type="ECO:0000313" key="7">
    <source>
        <dbReference type="Proteomes" id="UP000825890"/>
    </source>
</evidence>
<dbReference type="CDD" id="cd16871">
    <property type="entry name" value="ARID_Swi1p-like"/>
    <property type="match status" value="1"/>
</dbReference>
<dbReference type="EMBL" id="BOLY01000001">
    <property type="protein sequence ID" value="GIZ38146.1"/>
    <property type="molecule type" value="Genomic_DNA"/>
</dbReference>
<proteinExistence type="predicted"/>
<dbReference type="OrthoDB" id="1938591at2759"/>
<organism evidence="6 7">
    <name type="scientific">Cercospora kikuchii</name>
    <dbReference type="NCBI Taxonomy" id="84275"/>
    <lineage>
        <taxon>Eukaryota</taxon>
        <taxon>Fungi</taxon>
        <taxon>Dikarya</taxon>
        <taxon>Ascomycota</taxon>
        <taxon>Pezizomycotina</taxon>
        <taxon>Dothideomycetes</taxon>
        <taxon>Dothideomycetidae</taxon>
        <taxon>Mycosphaerellales</taxon>
        <taxon>Mycosphaerellaceae</taxon>
        <taxon>Cercospora</taxon>
    </lineage>
</organism>
<dbReference type="InterPro" id="IPR036431">
    <property type="entry name" value="ARID_dom_sf"/>
</dbReference>
<dbReference type="SMART" id="SM00501">
    <property type="entry name" value="BRIGHT"/>
    <property type="match status" value="1"/>
</dbReference>
<dbReference type="Gene3D" id="1.10.150.60">
    <property type="entry name" value="ARID DNA-binding domain"/>
    <property type="match status" value="1"/>
</dbReference>
<dbReference type="AlphaFoldDB" id="A0A9P3F8E2"/>
<sequence length="986" mass="107728">MQVDATNMNSAWNNGQASMFQPGAGHLNYSHLDGFDVNAFPNGTSQNATPQPGQQFANPSQTFTPQSTIPAKRPHDDASRSQTPSSYANFPGQQQFPNAPTPYQHLQQPGSNNNTPSPTMQNQQFRPPQQQQQQPRMNNASPSPFPGQQQSGNFGNPGTPQNQGMAQMGQMGMNMGAMNMPNQMQQQMANMNNMQANNASRAYQMKLLQHQQQLRASGMLPPRAMGGQPGQMAAMGGMQGLPAAGQMPNGQMNQQMMQAQAQQQAKRAQFLKTLTMYHQQMGKQFNQTPVVAGRPVDLFALWTIVTSAGGSPQVEKGGQWPTVAAKMSFPPTVAEELKNVHTTAIAGYERIWFQQKMQQKQQEARIHAQQMAFNGQPQQSPTKMMQPPGQQNQFQQLQQNQQVQQGTPVQANASLPPNGMSTTPQQMMGSAAGMHHRRNSSLRKPEQMTPQPGVRPDTASASPLVTKQRPPSVKQESTGAVMKSEEPQSTNYQPQVRSIETDGGYDIPALYELGSAIAAKIPNMPTVDEMGVIDTKAITLSLASGIHAEVRYALDVLAIISFDQRVALNLNSCEDLLDVIVDCAEEQIEILSEDAAEVSDALDLPSYEDVLRSAKLEAETLQEVPEFGTRAYDLDRAADKLIAITTTLRNFSFYEFNHSLLTSAHLIRWLSNTIRLLGTRNMLLRSHLNTGDYFKDTIIFLSNITQSLELPTRDDALHILHFLLAFAPQPAPSYVESGGKLRFTSFSPIQHKYLPPAVDCLAKLLARQDPNRTLYKSIFAESYAVTESPLDLLTKAFALSISVLPDRSKGPVGNTAQLRIVEARKAYLTQGMLAADILTTLAPSSDADLARAWIESEDGWAVALLNLAALLSVDRNQAAGPKGRELGMDTETFKLITYRALTMMKRLAEKAGKGSVRNVLAQTNGISNGEANGTSGDDDEPDLPLGPKWEGIPQGHAILGALMMPNTDKVALGLLCGLHEMAMSQS</sequence>
<feature type="compositionally biased region" description="Polar residues" evidence="4">
    <location>
        <begin position="374"/>
        <end position="383"/>
    </location>
</feature>
<evidence type="ECO:0000256" key="3">
    <source>
        <dbReference type="ARBA" id="ARBA00023242"/>
    </source>
</evidence>
<evidence type="ECO:0000256" key="4">
    <source>
        <dbReference type="SAM" id="MobiDB-lite"/>
    </source>
</evidence>
<keyword evidence="3" id="KW-0539">Nucleus</keyword>
<dbReference type="RefSeq" id="XP_044652633.1">
    <property type="nucleotide sequence ID" value="XM_044796698.1"/>
</dbReference>
<feature type="compositionally biased region" description="Polar residues" evidence="4">
    <location>
        <begin position="140"/>
        <end position="160"/>
    </location>
</feature>
<feature type="region of interest" description="Disordered" evidence="4">
    <location>
        <begin position="374"/>
        <end position="493"/>
    </location>
</feature>
<accession>A0A9P3F8E2</accession>
<keyword evidence="2" id="KW-0804">Transcription</keyword>
<evidence type="ECO:0000313" key="6">
    <source>
        <dbReference type="EMBL" id="GIZ38146.1"/>
    </source>
</evidence>
<dbReference type="GO" id="GO:0000976">
    <property type="term" value="F:transcription cis-regulatory region binding"/>
    <property type="evidence" value="ECO:0007669"/>
    <property type="project" value="TreeGrafter"/>
</dbReference>
<feature type="compositionally biased region" description="Polar residues" evidence="4">
    <location>
        <begin position="411"/>
        <end position="428"/>
    </location>
</feature>
<dbReference type="GeneID" id="68287144"/>
<dbReference type="InterPro" id="IPR051232">
    <property type="entry name" value="ARID/SWI1_ChromRemod"/>
</dbReference>
<feature type="region of interest" description="Disordered" evidence="4">
    <location>
        <begin position="38"/>
        <end position="167"/>
    </location>
</feature>
<dbReference type="PANTHER" id="PTHR13964">
    <property type="entry name" value="RBP-RELATED"/>
    <property type="match status" value="1"/>
</dbReference>
<dbReference type="SUPFAM" id="SSF46774">
    <property type="entry name" value="ARID-like"/>
    <property type="match status" value="1"/>
</dbReference>
<dbReference type="PROSITE" id="PS51011">
    <property type="entry name" value="ARID"/>
    <property type="match status" value="1"/>
</dbReference>
<name>A0A9P3F8E2_9PEZI</name>
<feature type="compositionally biased region" description="Polar residues" evidence="4">
    <location>
        <begin position="80"/>
        <end position="98"/>
    </location>
</feature>
<evidence type="ECO:0000256" key="2">
    <source>
        <dbReference type="ARBA" id="ARBA00023163"/>
    </source>
</evidence>
<feature type="compositionally biased region" description="Polar residues" evidence="4">
    <location>
        <begin position="104"/>
        <end position="119"/>
    </location>
</feature>
<dbReference type="SMART" id="SM01014">
    <property type="entry name" value="ARID"/>
    <property type="match status" value="1"/>
</dbReference>
<dbReference type="PANTHER" id="PTHR13964:SF27">
    <property type="entry name" value="HAT-TRICK, ISOFORM D"/>
    <property type="match status" value="1"/>
</dbReference>
<keyword evidence="1" id="KW-0805">Transcription regulation</keyword>
<dbReference type="GO" id="GO:0006357">
    <property type="term" value="P:regulation of transcription by RNA polymerase II"/>
    <property type="evidence" value="ECO:0007669"/>
    <property type="project" value="TreeGrafter"/>
</dbReference>
<feature type="domain" description="ARID" evidence="5">
    <location>
        <begin position="264"/>
        <end position="353"/>
    </location>
</feature>